<evidence type="ECO:0000256" key="6">
    <source>
        <dbReference type="ARBA" id="ARBA00022837"/>
    </source>
</evidence>
<feature type="compositionally biased region" description="Basic and acidic residues" evidence="14">
    <location>
        <begin position="528"/>
        <end position="542"/>
    </location>
</feature>
<dbReference type="Proteomes" id="UP000002605">
    <property type="component" value="Chromosome 1"/>
</dbReference>
<evidence type="ECO:0000256" key="15">
    <source>
        <dbReference type="SAM" id="SignalP"/>
    </source>
</evidence>
<evidence type="ECO:0000256" key="4">
    <source>
        <dbReference type="ARBA" id="ARBA00022723"/>
    </source>
</evidence>
<dbReference type="PANTHER" id="PTHR11742:SF55">
    <property type="entry name" value="ENDOPLASMIC RETICULUM MANNOSYL-OLIGOSACCHARIDE 1,2-ALPHA-MANNOSIDASE"/>
    <property type="match status" value="1"/>
</dbReference>
<evidence type="ECO:0000256" key="14">
    <source>
        <dbReference type="SAM" id="MobiDB-lite"/>
    </source>
</evidence>
<evidence type="ECO:0000256" key="7">
    <source>
        <dbReference type="ARBA" id="ARBA00023157"/>
    </source>
</evidence>
<evidence type="ECO:0000256" key="11">
    <source>
        <dbReference type="PIRSR" id="PIRSR601382-2"/>
    </source>
</evidence>
<comment type="cofactor">
    <cofactor evidence="1 11">
        <name>Ca(2+)</name>
        <dbReference type="ChEBI" id="CHEBI:29108"/>
    </cofactor>
</comment>
<proteinExistence type="inferred from homology"/>
<feature type="signal peptide" evidence="15">
    <location>
        <begin position="1"/>
        <end position="22"/>
    </location>
</feature>
<dbReference type="CAZy" id="GH47">
    <property type="family name" value="Glycoside Hydrolase Family 47"/>
</dbReference>
<dbReference type="PRINTS" id="PR00747">
    <property type="entry name" value="GLYHDRLASE47"/>
</dbReference>
<keyword evidence="5 13" id="KW-0378">Hydrolase</keyword>
<evidence type="ECO:0000256" key="9">
    <source>
        <dbReference type="ARBA" id="ARBA00048605"/>
    </source>
</evidence>
<feature type="compositionally biased region" description="Basic and acidic residues" evidence="14">
    <location>
        <begin position="550"/>
        <end position="565"/>
    </location>
</feature>
<keyword evidence="15" id="KW-0732">Signal</keyword>
<dbReference type="SUPFAM" id="SSF48225">
    <property type="entry name" value="Seven-hairpin glycosidases"/>
    <property type="match status" value="1"/>
</dbReference>
<dbReference type="RefSeq" id="XP_002417019.1">
    <property type="nucleotide sequence ID" value="XM_002416974.1"/>
</dbReference>
<evidence type="ECO:0000256" key="13">
    <source>
        <dbReference type="RuleBase" id="RU361193"/>
    </source>
</evidence>
<accession>B9W7E8</accession>
<evidence type="ECO:0000256" key="1">
    <source>
        <dbReference type="ARBA" id="ARBA00001913"/>
    </source>
</evidence>
<dbReference type="GO" id="GO:0004571">
    <property type="term" value="F:mannosyl-oligosaccharide 1,2-alpha-mannosidase activity"/>
    <property type="evidence" value="ECO:0007669"/>
    <property type="project" value="UniProtKB-EC"/>
</dbReference>
<dbReference type="KEGG" id="cdu:CD36_03470"/>
<dbReference type="GO" id="GO:0005975">
    <property type="term" value="P:carbohydrate metabolic process"/>
    <property type="evidence" value="ECO:0007669"/>
    <property type="project" value="InterPro"/>
</dbReference>
<evidence type="ECO:0000256" key="12">
    <source>
        <dbReference type="PIRSR" id="PIRSR601382-3"/>
    </source>
</evidence>
<dbReference type="PANTHER" id="PTHR11742">
    <property type="entry name" value="MANNOSYL-OLIGOSACCHARIDE ALPHA-1,2-MANNOSIDASE-RELATED"/>
    <property type="match status" value="1"/>
</dbReference>
<comment type="catalytic activity">
    <reaction evidence="8">
        <text>N(4)-(alpha-D-Man-(1-&gt;2)-alpha-D-Man-(1-&gt;2)-alpha-D-Man-(1-&gt;3)-[alpha-D-Man-(1-&gt;3)-[alpha-D-Man-(1-&gt;2)-alpha-D-Man-(1-&gt;6)]-alpha-D-Man-(1-&gt;6)]-beta-D-Man-(1-&gt;4)-beta-D-GlcNAc-(1-&gt;4)-beta-D-GlcNAc)-L-asparaginyl-[protein] (N-glucan mannose isomer 8A1,2,3B1,3) + 3 H2O = N(4)-(alpha-D-Man-(1-&gt;3)-[alpha-D-Man-(1-&gt;3)-[alpha-D-Man-(1-&gt;6)]-alpha-D-Man-(1-&gt;6)]-beta-D-Man-(1-&gt;4)-beta-D-GlcNAc-(1-&gt;4)-beta-D-GlcNAc)-L-asparaginyl-[protein] (N-glucan mannose isomer 5A1,2) + 3 beta-D-mannose</text>
        <dbReference type="Rhea" id="RHEA:56028"/>
        <dbReference type="Rhea" id="RHEA-COMP:14358"/>
        <dbReference type="Rhea" id="RHEA-COMP:14367"/>
        <dbReference type="ChEBI" id="CHEBI:15377"/>
        <dbReference type="ChEBI" id="CHEBI:28563"/>
        <dbReference type="ChEBI" id="CHEBI:59087"/>
        <dbReference type="ChEBI" id="CHEBI:60628"/>
        <dbReference type="EC" id="3.2.1.113"/>
    </reaction>
</comment>
<evidence type="ECO:0000313" key="16">
    <source>
        <dbReference type="CGD" id="CAL0000167450"/>
    </source>
</evidence>
<feature type="binding site" evidence="11">
    <location>
        <position position="501"/>
    </location>
    <ligand>
        <name>Ca(2+)</name>
        <dbReference type="ChEBI" id="CHEBI:29108"/>
    </ligand>
</feature>
<feature type="chain" id="PRO_5002893989" description="alpha-1,2-Mannosidase" evidence="15">
    <location>
        <begin position="23"/>
        <end position="565"/>
    </location>
</feature>
<comment type="pathway">
    <text evidence="2">Protein modification; protein glycosylation.</text>
</comment>
<dbReference type="GeneID" id="8044555"/>
<dbReference type="InterPro" id="IPR012341">
    <property type="entry name" value="6hp_glycosidase-like_sf"/>
</dbReference>
<sequence>MLLKGFMLSLVLYAVYHLASNGGQFSFDFSGHSKWERAQSEVRQAMLDSWHTYEKYGWGYDVYHPIKQEGENMGPKPLGWMIVDSLDTLMIMDCPEEVSRARDWIKNDLDYTFDYNVNTFETTIRMLGGLLSAYHFSNDDVYLDKAVQLANALHGAYDSPSGIPYSSVNLKSGKGIKNHVDNGASSTAEAATVQLEMKYLSKLTGEILWWNLAEKVMQVLESNKPQDGLVPIYVNPDTGKYQGHLIRLGSRGDSYYEYLLKQYLQTNKQELVYWDMYRESVEGVKKHLVSDSYPSGLTFVGELDNGIGGRLSTKMDHLVCFYGGLLALGATGGLTLNEAQSLKSWNEEREADFKLGEELTYTCYKMYHDVTPTGLSPEIVVFNEDTSKSKDFTIKPMDRHNLQRPETVESLFYLYRLTGNVKYREMGYEIFQNFIKYTKVVNSEGEVSFASLSDVTSLDSNGLPKFKDNTESFWWAETLKYLYLLFDDNNKIPLTEYVFNTEAHPFPRFDTNDYFKTGWRRKIDENEKAQMRESKVIDKSHLPEAQPVDKSADQEAKEIIEEIAG</sequence>
<dbReference type="InterPro" id="IPR050749">
    <property type="entry name" value="Glycosyl_Hydrolase_47"/>
</dbReference>
<dbReference type="InterPro" id="IPR001382">
    <property type="entry name" value="Glyco_hydro_47"/>
</dbReference>
<dbReference type="GO" id="GO:0016020">
    <property type="term" value="C:membrane"/>
    <property type="evidence" value="ECO:0007669"/>
    <property type="project" value="InterPro"/>
</dbReference>
<feature type="active site" evidence="10">
    <location>
        <position position="253"/>
    </location>
</feature>
<dbReference type="EMBL" id="FM992688">
    <property type="protein sequence ID" value="CAX44607.1"/>
    <property type="molecule type" value="Genomic_DNA"/>
</dbReference>
<keyword evidence="6 11" id="KW-0106">Calcium</keyword>
<gene>
    <name evidence="16" type="ordered locus">Cd36_03470</name>
    <name evidence="17" type="ORF">CD36_03470</name>
</gene>
<keyword evidence="18" id="KW-1185">Reference proteome</keyword>
<dbReference type="InterPro" id="IPR036026">
    <property type="entry name" value="Seven-hairpin_glycosidases"/>
</dbReference>
<comment type="similarity">
    <text evidence="3 13">Belongs to the glycosyl hydrolase 47 family.</text>
</comment>
<keyword evidence="13 17" id="KW-0326">Glycosidase</keyword>
<evidence type="ECO:0000256" key="10">
    <source>
        <dbReference type="PIRSR" id="PIRSR601382-1"/>
    </source>
</evidence>
<feature type="active site" description="Proton donor" evidence="10">
    <location>
        <position position="378"/>
    </location>
</feature>
<dbReference type="eggNOG" id="KOG2431">
    <property type="taxonomic scope" value="Eukaryota"/>
</dbReference>
<dbReference type="GO" id="GO:0005509">
    <property type="term" value="F:calcium ion binding"/>
    <property type="evidence" value="ECO:0007669"/>
    <property type="project" value="InterPro"/>
</dbReference>
<comment type="catalytic activity">
    <reaction evidence="9">
        <text>N(4)-(alpha-D-Man-(1-&gt;2)-alpha-D-Man-(1-&gt;2)-alpha-D-Man-(1-&gt;3)-[alpha-D-Man-(1-&gt;2)-alpha-D-Man-(1-&gt;3)-[alpha-D-Man-(1-&gt;2)-alpha-D-Man-(1-&gt;6)]-alpha-D-Man-(1-&gt;6)]-beta-D-Man-(1-&gt;4)-beta-D-GlcNAc-(1-&gt;4)-beta-D-GlcNAc)-L-asparaginyl-[protein] (N-glucan mannose isomer 9A1,2,3B1,2,3) + 4 H2O = N(4)-(alpha-D-Man-(1-&gt;3)-[alpha-D-Man-(1-&gt;3)-[alpha-D-Man-(1-&gt;6)]-alpha-D-Man-(1-&gt;6)]-beta-D-Man-(1-&gt;4)-beta-D-GlcNAc-(1-&gt;4)-beta-D-GlcNAc)-L-asparaginyl-[protein] (N-glucan mannose isomer 5A1,2) + 4 beta-D-mannose</text>
        <dbReference type="Rhea" id="RHEA:56008"/>
        <dbReference type="Rhea" id="RHEA-COMP:14356"/>
        <dbReference type="Rhea" id="RHEA-COMP:14367"/>
        <dbReference type="ChEBI" id="CHEBI:15377"/>
        <dbReference type="ChEBI" id="CHEBI:28563"/>
        <dbReference type="ChEBI" id="CHEBI:59087"/>
        <dbReference type="ChEBI" id="CHEBI:139493"/>
        <dbReference type="EC" id="3.2.1.113"/>
    </reaction>
</comment>
<name>B9W7E8_CANDC</name>
<feature type="active site" description="Proton donor" evidence="10">
    <location>
        <position position="121"/>
    </location>
</feature>
<evidence type="ECO:0000256" key="8">
    <source>
        <dbReference type="ARBA" id="ARBA00047669"/>
    </source>
</evidence>
<dbReference type="OrthoDB" id="8118055at2759"/>
<keyword evidence="4 11" id="KW-0479">Metal-binding</keyword>
<dbReference type="GO" id="GO:0036503">
    <property type="term" value="P:ERAD pathway"/>
    <property type="evidence" value="ECO:0007669"/>
    <property type="project" value="UniProtKB-ARBA"/>
</dbReference>
<feature type="active site" evidence="10">
    <location>
        <position position="406"/>
    </location>
</feature>
<keyword evidence="7 12" id="KW-1015">Disulfide bond</keyword>
<dbReference type="GO" id="GO:0005783">
    <property type="term" value="C:endoplasmic reticulum"/>
    <property type="evidence" value="ECO:0007669"/>
    <property type="project" value="TreeGrafter"/>
</dbReference>
<dbReference type="Pfam" id="PF01532">
    <property type="entry name" value="Glyco_hydro_47"/>
    <property type="match status" value="1"/>
</dbReference>
<dbReference type="FunFam" id="1.50.10.10:FF:000082">
    <property type="entry name" value="alpha-1,2-Mannosidase"/>
    <property type="match status" value="1"/>
</dbReference>
<evidence type="ECO:0000256" key="3">
    <source>
        <dbReference type="ARBA" id="ARBA00007658"/>
    </source>
</evidence>
<dbReference type="AlphaFoldDB" id="B9W7E8"/>
<dbReference type="HOGENOM" id="CLU_003818_3_0_1"/>
<feature type="region of interest" description="Disordered" evidence="14">
    <location>
        <begin position="528"/>
        <end position="565"/>
    </location>
</feature>
<evidence type="ECO:0000313" key="18">
    <source>
        <dbReference type="Proteomes" id="UP000002605"/>
    </source>
</evidence>
<reference evidence="17 18" key="1">
    <citation type="journal article" date="2009" name="Genome Res.">
        <title>Comparative genomics of the fungal pathogens Candida dubliniensis and Candida albicans.</title>
        <authorList>
            <person name="Jackson A.P."/>
            <person name="Gamble J.A."/>
            <person name="Yeomans T."/>
            <person name="Moran G.P."/>
            <person name="Saunders D."/>
            <person name="Harris D."/>
            <person name="Aslett M."/>
            <person name="Barrell J.F."/>
            <person name="Butler G."/>
            <person name="Citiulo F."/>
            <person name="Coleman D.C."/>
            <person name="de Groot P.W.J."/>
            <person name="Goodwin T.J."/>
            <person name="Quail M.A."/>
            <person name="McQuillan J."/>
            <person name="Munro C.A."/>
            <person name="Pain A."/>
            <person name="Poulter R.T."/>
            <person name="Rajandream M.A."/>
            <person name="Renauld H."/>
            <person name="Spiering M.J."/>
            <person name="Tivey A."/>
            <person name="Gow N.A.R."/>
            <person name="Barrell B."/>
            <person name="Sullivan D.J."/>
            <person name="Berriman M."/>
        </authorList>
    </citation>
    <scope>NUCLEOTIDE SEQUENCE [LARGE SCALE GENOMIC DNA]</scope>
    <source>
        <strain evidence="18">CD36 / ATCC MYA-646 / CBS 7987 / NCPF 3949 / NRRL Y-17841</strain>
    </source>
</reference>
<feature type="disulfide bond" evidence="12">
    <location>
        <begin position="320"/>
        <end position="363"/>
    </location>
</feature>
<evidence type="ECO:0000313" key="17">
    <source>
        <dbReference type="EMBL" id="CAX44607.1"/>
    </source>
</evidence>
<organism evidence="17 18">
    <name type="scientific">Candida dubliniensis (strain CD36 / ATCC MYA-646 / CBS 7987 / NCPF 3949 / NRRL Y-17841)</name>
    <name type="common">Yeast</name>
    <dbReference type="NCBI Taxonomy" id="573826"/>
    <lineage>
        <taxon>Eukaryota</taxon>
        <taxon>Fungi</taxon>
        <taxon>Dikarya</taxon>
        <taxon>Ascomycota</taxon>
        <taxon>Saccharomycotina</taxon>
        <taxon>Pichiomycetes</taxon>
        <taxon>Debaryomycetaceae</taxon>
        <taxon>Candida/Lodderomyces clade</taxon>
        <taxon>Candida</taxon>
    </lineage>
</organism>
<dbReference type="EC" id="3.2.1.-" evidence="13"/>
<dbReference type="Gene3D" id="1.50.10.10">
    <property type="match status" value="1"/>
</dbReference>
<dbReference type="VEuPathDB" id="FungiDB:CD36_03470"/>
<dbReference type="CGD" id="CAL0000167450">
    <property type="gene designation" value="Cd36_03470"/>
</dbReference>
<evidence type="ECO:0000256" key="5">
    <source>
        <dbReference type="ARBA" id="ARBA00022801"/>
    </source>
</evidence>
<protein>
    <recommendedName>
        <fullName evidence="13">alpha-1,2-Mannosidase</fullName>
        <ecNumber evidence="13">3.2.1.-</ecNumber>
    </recommendedName>
</protein>
<evidence type="ECO:0000256" key="2">
    <source>
        <dbReference type="ARBA" id="ARBA00004922"/>
    </source>
</evidence>